<evidence type="ECO:0000313" key="2">
    <source>
        <dbReference type="Proteomes" id="UP000624279"/>
    </source>
</evidence>
<name>A0ABR6Y7C2_9BURK</name>
<dbReference type="Gene3D" id="3.30.420.310">
    <property type="entry name" value="2-keto-3-deoxy-galactonokinase, C-terminal domain"/>
    <property type="match status" value="1"/>
</dbReference>
<dbReference type="Pfam" id="PF05035">
    <property type="entry name" value="DGOK"/>
    <property type="match status" value="1"/>
</dbReference>
<dbReference type="CDD" id="cd24012">
    <property type="entry name" value="ASKHA_NBD_KDGal-kinase"/>
    <property type="match status" value="1"/>
</dbReference>
<proteinExistence type="predicted"/>
<gene>
    <name evidence="1" type="ORF">H8K55_02835</name>
</gene>
<dbReference type="RefSeq" id="WP_186940506.1">
    <property type="nucleotide sequence ID" value="NZ_JACOGA010000002.1"/>
</dbReference>
<dbReference type="EMBL" id="JACOGA010000002">
    <property type="protein sequence ID" value="MBC3872511.1"/>
    <property type="molecule type" value="Genomic_DNA"/>
</dbReference>
<keyword evidence="2" id="KW-1185">Reference proteome</keyword>
<dbReference type="Proteomes" id="UP000624279">
    <property type="component" value="Unassembled WGS sequence"/>
</dbReference>
<dbReference type="InterPro" id="IPR007729">
    <property type="entry name" value="DGOK"/>
</dbReference>
<comment type="caution">
    <text evidence="1">The sequence shown here is derived from an EMBL/GenBank/DDBJ whole genome shotgun (WGS) entry which is preliminary data.</text>
</comment>
<accession>A0ABR6Y7C2</accession>
<evidence type="ECO:0000313" key="1">
    <source>
        <dbReference type="EMBL" id="MBC3872511.1"/>
    </source>
</evidence>
<organism evidence="1 2">
    <name type="scientific">Undibacterium flavidum</name>
    <dbReference type="NCBI Taxonomy" id="2762297"/>
    <lineage>
        <taxon>Bacteria</taxon>
        <taxon>Pseudomonadati</taxon>
        <taxon>Pseudomonadota</taxon>
        <taxon>Betaproteobacteria</taxon>
        <taxon>Burkholderiales</taxon>
        <taxon>Oxalobacteraceae</taxon>
        <taxon>Undibacterium</taxon>
    </lineage>
</organism>
<dbReference type="Gene3D" id="3.30.420.300">
    <property type="entry name" value="2-keto-3-deoxy-galactonokinase, substrate binding domain"/>
    <property type="match status" value="1"/>
</dbReference>
<reference evidence="1 2" key="1">
    <citation type="submission" date="2020-08" db="EMBL/GenBank/DDBJ databases">
        <title>Novel species isolated from subtropical streams in China.</title>
        <authorList>
            <person name="Lu H."/>
        </authorList>
    </citation>
    <scope>NUCLEOTIDE SEQUENCE [LARGE SCALE GENOMIC DNA]</scope>
    <source>
        <strain evidence="1 2">LX15W</strain>
    </source>
</reference>
<sequence length="335" mass="36077">MVAINKEIVTLDPHLIGVDWGSTCLRVFLIGSYGEVLATRTSAQGSSSMNGSAWAYEQSLEQLAGDWLQEYPDIKVLACGMVGSKHGWLEVPYVACPSDVNAIAARVMSVKGVDQRRFDIVPGMAYRPANGVPDVMRGEETQIAGVLSLRPEASQRSCIILPGTHSKWVQIEQGKVTAFATHMTGELFAILRQHSVLGRLMPSQQNELDPIAFLRGVEDARQGMYLGFAHQLFAVRTLGLMEMMPPSSLADYLSGLLIGHEIQAGLGWRLAAGLEQAPLILVGDPSLCAHYAQALSHCGVLNASILSNTAPVGLWAIERATAGVHATKLAHKVNV</sequence>
<dbReference type="InterPro" id="IPR042257">
    <property type="entry name" value="DGOK_C"/>
</dbReference>
<protein>
    <submittedName>
        <fullName evidence="1">2-dehydro-3-deoxygalactonokinase</fullName>
    </submittedName>
</protein>
<dbReference type="InterPro" id="IPR042258">
    <property type="entry name" value="DGOK_N"/>
</dbReference>